<feature type="region of interest" description="Disordered" evidence="1">
    <location>
        <begin position="1"/>
        <end position="39"/>
    </location>
</feature>
<gene>
    <name evidence="2" type="ORF">PROFUN_08474</name>
</gene>
<feature type="compositionally biased region" description="Low complexity" evidence="1">
    <location>
        <begin position="177"/>
        <end position="190"/>
    </location>
</feature>
<protein>
    <submittedName>
        <fullName evidence="2">Uncharacterized protein</fullName>
    </submittedName>
</protein>
<feature type="compositionally biased region" description="Low complexity" evidence="1">
    <location>
        <begin position="197"/>
        <end position="210"/>
    </location>
</feature>
<feature type="region of interest" description="Disordered" evidence="1">
    <location>
        <begin position="55"/>
        <end position="227"/>
    </location>
</feature>
<evidence type="ECO:0000313" key="3">
    <source>
        <dbReference type="Proteomes" id="UP000241769"/>
    </source>
</evidence>
<dbReference type="EMBL" id="MDYQ01000250">
    <property type="protein sequence ID" value="PRP77940.1"/>
    <property type="molecule type" value="Genomic_DNA"/>
</dbReference>
<proteinExistence type="predicted"/>
<comment type="caution">
    <text evidence="2">The sequence shown here is derived from an EMBL/GenBank/DDBJ whole genome shotgun (WGS) entry which is preliminary data.</text>
</comment>
<name>A0A2P6N1Y5_9EUKA</name>
<evidence type="ECO:0000256" key="1">
    <source>
        <dbReference type="SAM" id="MobiDB-lite"/>
    </source>
</evidence>
<organism evidence="2 3">
    <name type="scientific">Planoprotostelium fungivorum</name>
    <dbReference type="NCBI Taxonomy" id="1890364"/>
    <lineage>
        <taxon>Eukaryota</taxon>
        <taxon>Amoebozoa</taxon>
        <taxon>Evosea</taxon>
        <taxon>Variosea</taxon>
        <taxon>Cavosteliida</taxon>
        <taxon>Cavosteliaceae</taxon>
        <taxon>Planoprotostelium</taxon>
    </lineage>
</organism>
<dbReference type="InParanoid" id="A0A2P6N1Y5"/>
<keyword evidence="3" id="KW-1185">Reference proteome</keyword>
<dbReference type="Proteomes" id="UP000241769">
    <property type="component" value="Unassembled WGS sequence"/>
</dbReference>
<evidence type="ECO:0000313" key="2">
    <source>
        <dbReference type="EMBL" id="PRP77940.1"/>
    </source>
</evidence>
<dbReference type="AlphaFoldDB" id="A0A2P6N1Y5"/>
<sequence length="309" mass="33984">MEGFKSSAGAFFNLQVSSQKRKTSGDDETTNDFFNSFSSSKKTNKFFFTDDAEAPTGEFLGPAIQPKANNMPFVSPAREESPSPAPKPSEERDTPVSPQTSTPPSISHPLVKSMVKAPEVTTLIKTSPTLDPSKNKPPSKPFSFPRLNTKPFSAVKASQSKVHLAPPVSIPSFSLATPSNRPTTSTTSSPSAPPAPTVTHTTPTLLNTSSVERAEPKRTTSIPDVPRSEIDIDAIKEKISRWEEITDKSNEYFTEQISTYEKKIEENTAAVRKDLESTKDLIVRALKINYSVMEQTSRIHLKSIQERKL</sequence>
<accession>A0A2P6N1Y5</accession>
<reference evidence="2 3" key="1">
    <citation type="journal article" date="2018" name="Genome Biol. Evol.">
        <title>Multiple Roots of Fruiting Body Formation in Amoebozoa.</title>
        <authorList>
            <person name="Hillmann F."/>
            <person name="Forbes G."/>
            <person name="Novohradska S."/>
            <person name="Ferling I."/>
            <person name="Riege K."/>
            <person name="Groth M."/>
            <person name="Westermann M."/>
            <person name="Marz M."/>
            <person name="Spaller T."/>
            <person name="Winckler T."/>
            <person name="Schaap P."/>
            <person name="Glockner G."/>
        </authorList>
    </citation>
    <scope>NUCLEOTIDE SEQUENCE [LARGE SCALE GENOMIC DNA]</scope>
    <source>
        <strain evidence="2 3">Jena</strain>
    </source>
</reference>
<feature type="compositionally biased region" description="Low complexity" evidence="1">
    <location>
        <begin position="95"/>
        <end position="109"/>
    </location>
</feature>